<keyword evidence="7 11" id="KW-0067">ATP-binding</keyword>
<dbReference type="CDD" id="cd00814">
    <property type="entry name" value="MetRS_core"/>
    <property type="match status" value="1"/>
</dbReference>
<dbReference type="EC" id="6.1.1.10" evidence="11"/>
<dbReference type="Gene3D" id="3.40.50.620">
    <property type="entry name" value="HUPs"/>
    <property type="match status" value="1"/>
</dbReference>
<comment type="subunit">
    <text evidence="11">Monomer.</text>
</comment>
<dbReference type="InterPro" id="IPR023458">
    <property type="entry name" value="Met-tRNA_ligase_1"/>
</dbReference>
<dbReference type="SUPFAM" id="SSF57770">
    <property type="entry name" value="Methionyl-tRNA synthetase (MetRS), Zn-domain"/>
    <property type="match status" value="1"/>
</dbReference>
<comment type="cofactor">
    <cofactor evidence="11">
        <name>Zn(2+)</name>
        <dbReference type="ChEBI" id="CHEBI:29105"/>
    </cofactor>
    <text evidence="11">Binds 1 zinc ion per subunit.</text>
</comment>
<feature type="binding site" evidence="11">
    <location>
        <position position="148"/>
    </location>
    <ligand>
        <name>Zn(2+)</name>
        <dbReference type="ChEBI" id="CHEBI:29105"/>
    </ligand>
</feature>
<dbReference type="PANTHER" id="PTHR45765">
    <property type="entry name" value="METHIONINE--TRNA LIGASE"/>
    <property type="match status" value="1"/>
</dbReference>
<feature type="short sequence motif" description="'HIGH' region" evidence="11">
    <location>
        <begin position="13"/>
        <end position="23"/>
    </location>
</feature>
<comment type="subcellular location">
    <subcellularLocation>
        <location evidence="2 11">Cytoplasm</location>
    </subcellularLocation>
</comment>
<name>A0A6B1DTS0_9CHLR</name>
<evidence type="ECO:0000256" key="7">
    <source>
        <dbReference type="ARBA" id="ARBA00022840"/>
    </source>
</evidence>
<dbReference type="Pfam" id="PF19303">
    <property type="entry name" value="Anticodon_3"/>
    <property type="match status" value="1"/>
</dbReference>
<dbReference type="InterPro" id="IPR041872">
    <property type="entry name" value="Anticodon_Met"/>
</dbReference>
<feature type="domain" description="Methionyl-tRNA synthetase anticodon-binding" evidence="13">
    <location>
        <begin position="415"/>
        <end position="528"/>
    </location>
</feature>
<keyword evidence="9 11" id="KW-0030">Aminoacyl-tRNA synthetase</keyword>
<dbReference type="GO" id="GO:0046872">
    <property type="term" value="F:metal ion binding"/>
    <property type="evidence" value="ECO:0007669"/>
    <property type="project" value="UniProtKB-KW"/>
</dbReference>
<evidence type="ECO:0000256" key="10">
    <source>
        <dbReference type="ARBA" id="ARBA00047364"/>
    </source>
</evidence>
<dbReference type="Gene3D" id="2.20.28.20">
    <property type="entry name" value="Methionyl-tRNA synthetase, Zn-domain"/>
    <property type="match status" value="1"/>
</dbReference>
<evidence type="ECO:0000259" key="13">
    <source>
        <dbReference type="Pfam" id="PF19303"/>
    </source>
</evidence>
<keyword evidence="8 11" id="KW-0648">Protein biosynthesis</keyword>
<proteinExistence type="inferred from homology"/>
<reference evidence="14" key="1">
    <citation type="submission" date="2019-09" db="EMBL/GenBank/DDBJ databases">
        <title>Characterisation of the sponge microbiome using genome-centric metagenomics.</title>
        <authorList>
            <person name="Engelberts J.P."/>
            <person name="Robbins S.J."/>
            <person name="De Goeij J.M."/>
            <person name="Aranda M."/>
            <person name="Bell S.C."/>
            <person name="Webster N.S."/>
        </authorList>
    </citation>
    <scope>NUCLEOTIDE SEQUENCE</scope>
    <source>
        <strain evidence="14">SB0662_bin_9</strain>
    </source>
</reference>
<dbReference type="InterPro" id="IPR015413">
    <property type="entry name" value="Methionyl/Leucyl_tRNA_Synth"/>
</dbReference>
<feature type="domain" description="Methionyl/Leucyl tRNA synthetase" evidence="12">
    <location>
        <begin position="6"/>
        <end position="403"/>
    </location>
</feature>
<dbReference type="FunFam" id="2.20.28.20:FF:000001">
    <property type="entry name" value="Methionine--tRNA ligase"/>
    <property type="match status" value="1"/>
</dbReference>
<dbReference type="SUPFAM" id="SSF47323">
    <property type="entry name" value="Anticodon-binding domain of a subclass of class I aminoacyl-tRNA synthetases"/>
    <property type="match status" value="1"/>
</dbReference>
<feature type="binding site" evidence="11">
    <location>
        <position position="158"/>
    </location>
    <ligand>
        <name>Zn(2+)</name>
        <dbReference type="ChEBI" id="CHEBI:29105"/>
    </ligand>
</feature>
<sequence>MAKNRVLVGVAWPYSNGQQHIGHIAGAYLPPDVFSRFNRMRGNDVLMVSGSDTHGTPITVLAQQEGIEPNAVVERYHPMFIDAYMKLGLTFDLFTHTDTQVHWDVTQEMFLVHREKGYIYADTQEQLYDPVAGQFLPDRYVVGICPYCSSPEARGDQCDNCGKLYNATELRKPRSTISDSTELEVRETEHFFLALDKLNADLLAWLKDGKEYWRPQVYRFTMSELERGELRGRPITRDIDWGIDVPVEGWEDKRIYVWYDAVIGYLSAVVEHALLSGDPDGWQTWWKTGAGQGSRVYNFIGKDNIVFHAIIWPAMLLGRDGFCLPYDVPANEYLNMKGRKFSKSRGISISINDMMERYQPDAWRYALTAMAPETSDVDFTWDDFIERVNNELVANWGNLVNRVTGFAYRACDGMVPTPGELEPADATLLAEVRKGFMEVGTLYEGVHLKAALEACRRLSQKVNQYLNAREPWQVIKSDRQQAHTIIYTALQAVDWLKIMWAPILPFSSQVLHEDLGHEGRLFGRQYTETVQDARGEHLVLRYDHSGARGEWAATDLPAGQPMRKPRVLFTKLDADEVLARET</sequence>
<dbReference type="Gene3D" id="1.10.730.10">
    <property type="entry name" value="Isoleucyl-tRNA Synthetase, Domain 1"/>
    <property type="match status" value="1"/>
</dbReference>
<dbReference type="AlphaFoldDB" id="A0A6B1DTS0"/>
<evidence type="ECO:0000256" key="6">
    <source>
        <dbReference type="ARBA" id="ARBA00022741"/>
    </source>
</evidence>
<keyword evidence="11" id="KW-0862">Zinc</keyword>
<feature type="binding site" evidence="11">
    <location>
        <position position="343"/>
    </location>
    <ligand>
        <name>ATP</name>
        <dbReference type="ChEBI" id="CHEBI:30616"/>
    </ligand>
</feature>
<comment type="function">
    <text evidence="1 11">Is required not only for elongation of protein synthesis but also for the initiation of all mRNA translation through initiator tRNA(fMet) aminoacylation.</text>
</comment>
<dbReference type="SUPFAM" id="SSF52374">
    <property type="entry name" value="Nucleotidylyl transferase"/>
    <property type="match status" value="1"/>
</dbReference>
<dbReference type="PANTHER" id="PTHR45765:SF1">
    <property type="entry name" value="METHIONINE--TRNA LIGASE, CYTOPLASMIC"/>
    <property type="match status" value="1"/>
</dbReference>
<dbReference type="InterPro" id="IPR029038">
    <property type="entry name" value="MetRS_Zn"/>
</dbReference>
<dbReference type="EMBL" id="VXPY01000035">
    <property type="protein sequence ID" value="MYD89764.1"/>
    <property type="molecule type" value="Genomic_DNA"/>
</dbReference>
<evidence type="ECO:0000256" key="8">
    <source>
        <dbReference type="ARBA" id="ARBA00022917"/>
    </source>
</evidence>
<dbReference type="CDD" id="cd07957">
    <property type="entry name" value="Anticodon_Ia_Met"/>
    <property type="match status" value="1"/>
</dbReference>
<evidence type="ECO:0000256" key="9">
    <source>
        <dbReference type="ARBA" id="ARBA00023146"/>
    </source>
</evidence>
<evidence type="ECO:0000256" key="3">
    <source>
        <dbReference type="ARBA" id="ARBA00008258"/>
    </source>
</evidence>
<dbReference type="Pfam" id="PF09334">
    <property type="entry name" value="tRNA-synt_1g"/>
    <property type="match status" value="1"/>
</dbReference>
<gene>
    <name evidence="11 14" type="primary">metG</name>
    <name evidence="14" type="ORF">F4Y08_05410</name>
</gene>
<comment type="similarity">
    <text evidence="3 11">Belongs to the class-I aminoacyl-tRNA synthetase family. MetG type 1 subfamily.</text>
</comment>
<dbReference type="GO" id="GO:0006431">
    <property type="term" value="P:methionyl-tRNA aminoacylation"/>
    <property type="evidence" value="ECO:0007669"/>
    <property type="project" value="UniProtKB-UniRule"/>
</dbReference>
<comment type="caution">
    <text evidence="14">The sequence shown here is derived from an EMBL/GenBank/DDBJ whole genome shotgun (WGS) entry which is preliminary data.</text>
</comment>
<evidence type="ECO:0000256" key="2">
    <source>
        <dbReference type="ARBA" id="ARBA00004496"/>
    </source>
</evidence>
<feature type="short sequence motif" description="'KMSKS' region" evidence="11">
    <location>
        <begin position="340"/>
        <end position="344"/>
    </location>
</feature>
<keyword evidence="4 11" id="KW-0963">Cytoplasm</keyword>
<dbReference type="InterPro" id="IPR014758">
    <property type="entry name" value="Met-tRNA_synth"/>
</dbReference>
<evidence type="ECO:0000256" key="5">
    <source>
        <dbReference type="ARBA" id="ARBA00022598"/>
    </source>
</evidence>
<evidence type="ECO:0000256" key="4">
    <source>
        <dbReference type="ARBA" id="ARBA00022490"/>
    </source>
</evidence>
<dbReference type="InterPro" id="IPR033911">
    <property type="entry name" value="MetRS_core"/>
</dbReference>
<evidence type="ECO:0000256" key="11">
    <source>
        <dbReference type="HAMAP-Rule" id="MF_00098"/>
    </source>
</evidence>
<dbReference type="PRINTS" id="PR01041">
    <property type="entry name" value="TRNASYNTHMET"/>
</dbReference>
<protein>
    <recommendedName>
        <fullName evidence="11">Methionine--tRNA ligase</fullName>
        <ecNumber evidence="11">6.1.1.10</ecNumber>
    </recommendedName>
    <alternativeName>
        <fullName evidence="11">Methionyl-tRNA synthetase</fullName>
        <shortName evidence="11">MetRS</shortName>
    </alternativeName>
</protein>
<organism evidence="14">
    <name type="scientific">Caldilineaceae bacterium SB0662_bin_9</name>
    <dbReference type="NCBI Taxonomy" id="2605258"/>
    <lineage>
        <taxon>Bacteria</taxon>
        <taxon>Bacillati</taxon>
        <taxon>Chloroflexota</taxon>
        <taxon>Caldilineae</taxon>
        <taxon>Caldilineales</taxon>
        <taxon>Caldilineaceae</taxon>
    </lineage>
</organism>
<keyword evidence="5 11" id="KW-0436">Ligase</keyword>
<feature type="binding site" evidence="11">
    <location>
        <position position="145"/>
    </location>
    <ligand>
        <name>Zn(2+)</name>
        <dbReference type="ChEBI" id="CHEBI:29105"/>
    </ligand>
</feature>
<dbReference type="GO" id="GO:0004825">
    <property type="term" value="F:methionine-tRNA ligase activity"/>
    <property type="evidence" value="ECO:0007669"/>
    <property type="project" value="UniProtKB-UniRule"/>
</dbReference>
<accession>A0A6B1DTS0</accession>
<evidence type="ECO:0000256" key="1">
    <source>
        <dbReference type="ARBA" id="ARBA00003314"/>
    </source>
</evidence>
<evidence type="ECO:0000259" key="12">
    <source>
        <dbReference type="Pfam" id="PF09334"/>
    </source>
</evidence>
<evidence type="ECO:0000313" key="14">
    <source>
        <dbReference type="EMBL" id="MYD89764.1"/>
    </source>
</evidence>
<dbReference type="GO" id="GO:0005524">
    <property type="term" value="F:ATP binding"/>
    <property type="evidence" value="ECO:0007669"/>
    <property type="project" value="UniProtKB-UniRule"/>
</dbReference>
<feature type="binding site" evidence="11">
    <location>
        <position position="161"/>
    </location>
    <ligand>
        <name>Zn(2+)</name>
        <dbReference type="ChEBI" id="CHEBI:29105"/>
    </ligand>
</feature>
<dbReference type="GO" id="GO:0005829">
    <property type="term" value="C:cytosol"/>
    <property type="evidence" value="ECO:0007669"/>
    <property type="project" value="TreeGrafter"/>
</dbReference>
<dbReference type="InterPro" id="IPR009080">
    <property type="entry name" value="tRNAsynth_Ia_anticodon-bd"/>
</dbReference>
<keyword evidence="11" id="KW-0479">Metal-binding</keyword>
<dbReference type="NCBIfam" id="TIGR00398">
    <property type="entry name" value="metG"/>
    <property type="match status" value="1"/>
</dbReference>
<dbReference type="HAMAP" id="MF_00098">
    <property type="entry name" value="Met_tRNA_synth_type1"/>
    <property type="match status" value="1"/>
</dbReference>
<keyword evidence="6 11" id="KW-0547">Nucleotide-binding</keyword>
<comment type="catalytic activity">
    <reaction evidence="10 11">
        <text>tRNA(Met) + L-methionine + ATP = L-methionyl-tRNA(Met) + AMP + diphosphate</text>
        <dbReference type="Rhea" id="RHEA:13481"/>
        <dbReference type="Rhea" id="RHEA-COMP:9667"/>
        <dbReference type="Rhea" id="RHEA-COMP:9698"/>
        <dbReference type="ChEBI" id="CHEBI:30616"/>
        <dbReference type="ChEBI" id="CHEBI:33019"/>
        <dbReference type="ChEBI" id="CHEBI:57844"/>
        <dbReference type="ChEBI" id="CHEBI:78442"/>
        <dbReference type="ChEBI" id="CHEBI:78530"/>
        <dbReference type="ChEBI" id="CHEBI:456215"/>
        <dbReference type="EC" id="6.1.1.10"/>
    </reaction>
</comment>
<dbReference type="InterPro" id="IPR014729">
    <property type="entry name" value="Rossmann-like_a/b/a_fold"/>
</dbReference>